<feature type="transmembrane region" description="Helical" evidence="10">
    <location>
        <begin position="300"/>
        <end position="321"/>
    </location>
</feature>
<feature type="domain" description="ABC transporter" evidence="12">
    <location>
        <begin position="506"/>
        <end position="785"/>
    </location>
</feature>
<keyword evidence="3" id="KW-0813">Transport</keyword>
<dbReference type="FunFam" id="3.40.50.300:FF:000913">
    <property type="entry name" value="ABC multidrug transporter SitT"/>
    <property type="match status" value="1"/>
</dbReference>
<feature type="chain" id="PRO_5040771027" description="Leptomycin B resistance protein pmd1" evidence="11">
    <location>
        <begin position="20"/>
        <end position="1446"/>
    </location>
</feature>
<evidence type="ECO:0000256" key="1">
    <source>
        <dbReference type="ARBA" id="ARBA00004141"/>
    </source>
</evidence>
<keyword evidence="7 10" id="KW-1133">Transmembrane helix</keyword>
<feature type="compositionally biased region" description="Basic and acidic residues" evidence="9">
    <location>
        <begin position="807"/>
        <end position="821"/>
    </location>
</feature>
<evidence type="ECO:0000256" key="4">
    <source>
        <dbReference type="ARBA" id="ARBA00022692"/>
    </source>
</evidence>
<reference evidence="14" key="1">
    <citation type="submission" date="2022-07" db="EMBL/GenBank/DDBJ databases">
        <title>Genome Sequence of Xylaria arbuscula.</title>
        <authorList>
            <person name="Buettner E."/>
        </authorList>
    </citation>
    <scope>NUCLEOTIDE SEQUENCE</scope>
    <source>
        <strain evidence="14">VT107</strain>
    </source>
</reference>
<dbReference type="InterPro" id="IPR003593">
    <property type="entry name" value="AAA+_ATPase"/>
</dbReference>
<evidence type="ECO:0000256" key="8">
    <source>
        <dbReference type="ARBA" id="ARBA00023136"/>
    </source>
</evidence>
<evidence type="ECO:0000259" key="13">
    <source>
        <dbReference type="PROSITE" id="PS50929"/>
    </source>
</evidence>
<dbReference type="InterPro" id="IPR036640">
    <property type="entry name" value="ABC1_TM_sf"/>
</dbReference>
<evidence type="ECO:0000256" key="10">
    <source>
        <dbReference type="SAM" id="Phobius"/>
    </source>
</evidence>
<dbReference type="Gene3D" id="3.40.50.300">
    <property type="entry name" value="P-loop containing nucleotide triphosphate hydrolases"/>
    <property type="match status" value="2"/>
</dbReference>
<dbReference type="InterPro" id="IPR003439">
    <property type="entry name" value="ABC_transporter-like_ATP-bd"/>
</dbReference>
<dbReference type="GO" id="GO:0016887">
    <property type="term" value="F:ATP hydrolysis activity"/>
    <property type="evidence" value="ECO:0007669"/>
    <property type="project" value="InterPro"/>
</dbReference>
<dbReference type="GO" id="GO:0090374">
    <property type="term" value="P:oligopeptide export from mitochondrion"/>
    <property type="evidence" value="ECO:0007669"/>
    <property type="project" value="TreeGrafter"/>
</dbReference>
<evidence type="ECO:0000313" key="14">
    <source>
        <dbReference type="EMBL" id="KAJ3566345.1"/>
    </source>
</evidence>
<evidence type="ECO:0000256" key="5">
    <source>
        <dbReference type="ARBA" id="ARBA00022741"/>
    </source>
</evidence>
<feature type="transmembrane region" description="Helical" evidence="10">
    <location>
        <begin position="377"/>
        <end position="400"/>
    </location>
</feature>
<feature type="transmembrane region" description="Helical" evidence="10">
    <location>
        <begin position="861"/>
        <end position="880"/>
    </location>
</feature>
<sequence length="1446" mass="156076">MLSLPALLSNAALASTVWSSFFISVASPALGGRDRQETEHSAVLACLQNCRTDAYATENYSGMRQGSLHLAQSMNATNYGMGAQLDSETEARDVPSNPGSDGSPGTPSDADKSTPSTASRVLRSVFRYFHLLNYADPTPLDYALLIVGTISSIGAGIPFPILGILFGQLVDDLNGATCAAEGEAGSQSGSDYQAAINQKVILVVAVALAQFALIYIYGVCWNLFGERLAHRLREKYLRSLLRQEVSFFDKLPAGEVSSRLSADITTIKNGTSEKVGVYLGVLALFITSYIIAFIKGPKLAGILVSLVPAFLIMVFGGGHYVGKYTTRASEHIASASSIALESLSNVMVVHAFRANDRLEHKFASELRAAKRESIKKATAVAIQSGLLYFIAFAASGLAYWQGSIIIADVVAGRIQGASVGSIYTIIFILIDGKALHVMFIMQIHADLRVASIVISNVSPYLQIFATAAATLDKLQTDIDRQSKIDGTITDSNDGPSQPPELFEGDVRLENVAFTYPSRPDVPVIQDVTLQFPAGKTTAIVGLSGSGKSTVAGLLTRLYDTDSGDLFLDGRNIKDINVRQLRSYIGLVQQDPMLLNRSVLENIALGLVNSSRPEHQRFQSIVLSNQLSEVSEAVRGGQDFLTAAEAYGEEMVEIARMILHAADLADAGVFLGSLEFGLGTVVGPNGDLLSGGQKQRVALARALVKDPRILVLDEATSSLDSASEQRIQAAIEKASVGRTVISIAHRLATVKNAYKIVVMRNGRVIEEGNHSVLMGKDADYAALVRLQNVGSETSSVSTAQGSKLSIDVPRKESSEVDENNEKMEDVTVPMEEDTPKDLVTKEPQQPAWSAVKKFGSLSRPHLLWLFIAFFGSLLVGGTYLGSALIFGNTIAALSPCNTAQAIKAAGAFFGLLYFVLAIVEFFANGASWSMFGLVAEKILYVIRVLSFRSLFEQDLQWHQSEGRTPSSLLSFITSDTAAIGGLTGSIIGTLFSVLVNFIGAIILAHIVAWKIAVVCLAIVPLMLGSGFMKLWIISRFEERHGKAFDKSVGISVEAVNSIKTVAALSLEQEILGTYQRSLELPRKEVSRSIIWSNVFLALSMSISNLLYALVYWWGSKQIVAGLYTQSQFFIVLVSLLVSAQLWGQFFTLAPEITRAGQAARRIFDLIDLGSSKSLKVSSRRDDPEAMVESKTINPKTPGQGLPVKFKQVKFSYPARPNRQILKGLDLDIPPGQFCALVGPSGAGKSTIISLLERMYSIESGAIEVGGVDISAKREALFRDDIGLVPQDSVLFDGSIRFNVALGARPGVEPSDAEIEEACKLANIHDTIVALPDGYNTECGNNGGQLSGGQRQRLSIARALVRKPRLLLLDESTSALDAESERLLQDGLEKATRGITVVAIAHRLHTIRRADAIFVIEDGRCVERGSHEELMARSESYRVNVLHQTLEG</sequence>
<dbReference type="GO" id="GO:0015421">
    <property type="term" value="F:ABC-type oligopeptide transporter activity"/>
    <property type="evidence" value="ECO:0007669"/>
    <property type="project" value="TreeGrafter"/>
</dbReference>
<dbReference type="InterPro" id="IPR017871">
    <property type="entry name" value="ABC_transporter-like_CS"/>
</dbReference>
<keyword evidence="4 10" id="KW-0812">Transmembrane</keyword>
<keyword evidence="5" id="KW-0547">Nucleotide-binding</keyword>
<dbReference type="Gene3D" id="1.20.1560.10">
    <property type="entry name" value="ABC transporter type 1, transmembrane domain"/>
    <property type="match status" value="1"/>
</dbReference>
<protein>
    <recommendedName>
        <fullName evidence="16">Leptomycin B resistance protein pmd1</fullName>
    </recommendedName>
</protein>
<proteinExistence type="inferred from homology"/>
<feature type="transmembrane region" description="Helical" evidence="10">
    <location>
        <begin position="976"/>
        <end position="1004"/>
    </location>
</feature>
<dbReference type="CDD" id="cd18577">
    <property type="entry name" value="ABC_6TM_Pgp_ABCB1_D1_like"/>
    <property type="match status" value="1"/>
</dbReference>
<evidence type="ECO:0008006" key="16">
    <source>
        <dbReference type="Google" id="ProtNLM"/>
    </source>
</evidence>
<evidence type="ECO:0000256" key="6">
    <source>
        <dbReference type="ARBA" id="ARBA00022840"/>
    </source>
</evidence>
<feature type="transmembrane region" description="Helical" evidence="10">
    <location>
        <begin position="900"/>
        <end position="922"/>
    </location>
</feature>
<evidence type="ECO:0000256" key="11">
    <source>
        <dbReference type="SAM" id="SignalP"/>
    </source>
</evidence>
<evidence type="ECO:0000313" key="15">
    <source>
        <dbReference type="Proteomes" id="UP001148614"/>
    </source>
</evidence>
<dbReference type="GO" id="GO:0005524">
    <property type="term" value="F:ATP binding"/>
    <property type="evidence" value="ECO:0007669"/>
    <property type="project" value="UniProtKB-KW"/>
</dbReference>
<feature type="transmembrane region" description="Helical" evidence="10">
    <location>
        <begin position="1010"/>
        <end position="1031"/>
    </location>
</feature>
<dbReference type="Pfam" id="PF00664">
    <property type="entry name" value="ABC_membrane"/>
    <property type="match status" value="2"/>
</dbReference>
<feature type="signal peptide" evidence="11">
    <location>
        <begin position="1"/>
        <end position="19"/>
    </location>
</feature>
<feature type="transmembrane region" description="Helical" evidence="10">
    <location>
        <begin position="200"/>
        <end position="224"/>
    </location>
</feature>
<gene>
    <name evidence="14" type="ORF">NPX13_g7165</name>
</gene>
<dbReference type="SUPFAM" id="SSF52540">
    <property type="entry name" value="P-loop containing nucleoside triphosphate hydrolases"/>
    <property type="match status" value="2"/>
</dbReference>
<dbReference type="PANTHER" id="PTHR43394">
    <property type="entry name" value="ATP-DEPENDENT PERMEASE MDL1, MITOCHONDRIAL"/>
    <property type="match status" value="1"/>
</dbReference>
<dbReference type="InterPro" id="IPR039421">
    <property type="entry name" value="Type_1_exporter"/>
</dbReference>
<feature type="region of interest" description="Disordered" evidence="9">
    <location>
        <begin position="87"/>
        <end position="116"/>
    </location>
</feature>
<dbReference type="Pfam" id="PF00005">
    <property type="entry name" value="ABC_tran"/>
    <property type="match status" value="2"/>
</dbReference>
<dbReference type="PROSITE" id="PS50929">
    <property type="entry name" value="ABC_TM1F"/>
    <property type="match status" value="2"/>
</dbReference>
<dbReference type="InterPro" id="IPR027417">
    <property type="entry name" value="P-loop_NTPase"/>
</dbReference>
<evidence type="ECO:0000256" key="2">
    <source>
        <dbReference type="ARBA" id="ARBA00007577"/>
    </source>
</evidence>
<keyword evidence="11" id="KW-0732">Signal</keyword>
<feature type="region of interest" description="Disordered" evidence="9">
    <location>
        <begin position="799"/>
        <end position="821"/>
    </location>
</feature>
<dbReference type="PROSITE" id="PS50893">
    <property type="entry name" value="ABC_TRANSPORTER_2"/>
    <property type="match status" value="2"/>
</dbReference>
<feature type="domain" description="ABC transporter" evidence="12">
    <location>
        <begin position="1202"/>
        <end position="1441"/>
    </location>
</feature>
<feature type="domain" description="ABC transmembrane type-1" evidence="13">
    <location>
        <begin position="146"/>
        <end position="430"/>
    </location>
</feature>
<dbReference type="InterPro" id="IPR011527">
    <property type="entry name" value="ABC1_TM_dom"/>
</dbReference>
<evidence type="ECO:0000256" key="9">
    <source>
        <dbReference type="SAM" id="MobiDB-lite"/>
    </source>
</evidence>
<feature type="domain" description="ABC transmembrane type-1" evidence="13">
    <location>
        <begin position="865"/>
        <end position="1153"/>
    </location>
</feature>
<evidence type="ECO:0000256" key="3">
    <source>
        <dbReference type="ARBA" id="ARBA00022448"/>
    </source>
</evidence>
<comment type="caution">
    <text evidence="14">The sequence shown here is derived from an EMBL/GenBank/DDBJ whole genome shotgun (WGS) entry which is preliminary data.</text>
</comment>
<evidence type="ECO:0000256" key="7">
    <source>
        <dbReference type="ARBA" id="ARBA00022989"/>
    </source>
</evidence>
<dbReference type="GO" id="GO:0005743">
    <property type="term" value="C:mitochondrial inner membrane"/>
    <property type="evidence" value="ECO:0007669"/>
    <property type="project" value="TreeGrafter"/>
</dbReference>
<comment type="subcellular location">
    <subcellularLocation>
        <location evidence="1">Membrane</location>
        <topology evidence="1">Multi-pass membrane protein</topology>
    </subcellularLocation>
</comment>
<feature type="transmembrane region" description="Helical" evidence="10">
    <location>
        <begin position="1089"/>
        <end position="1113"/>
    </location>
</feature>
<feature type="transmembrane region" description="Helical" evidence="10">
    <location>
        <begin position="1125"/>
        <end position="1147"/>
    </location>
</feature>
<dbReference type="PANTHER" id="PTHR43394:SF27">
    <property type="entry name" value="ATP-DEPENDENT TRANSLOCASE ABCB1-LIKE"/>
    <property type="match status" value="1"/>
</dbReference>
<keyword evidence="15" id="KW-1185">Reference proteome</keyword>
<comment type="similarity">
    <text evidence="2">Belongs to the ABC transporter superfamily. ABCB family. Multidrug resistance exporter (TC 3.A.1.201) subfamily.</text>
</comment>
<keyword evidence="8 10" id="KW-0472">Membrane</keyword>
<dbReference type="SMART" id="SM00382">
    <property type="entry name" value="AAA"/>
    <property type="match status" value="2"/>
</dbReference>
<dbReference type="FunFam" id="1.20.1560.10:FF:000057">
    <property type="entry name" value="ABC multidrug transporter SitT"/>
    <property type="match status" value="1"/>
</dbReference>
<accession>A0A9W8NAU9</accession>
<dbReference type="PROSITE" id="PS00211">
    <property type="entry name" value="ABC_TRANSPORTER_1"/>
    <property type="match status" value="2"/>
</dbReference>
<feature type="transmembrane region" description="Helical" evidence="10">
    <location>
        <begin position="275"/>
        <end position="294"/>
    </location>
</feature>
<dbReference type="VEuPathDB" id="FungiDB:F4678DRAFT_93148"/>
<name>A0A9W8NAU9_9PEZI</name>
<feature type="compositionally biased region" description="Polar residues" evidence="9">
    <location>
        <begin position="97"/>
        <end position="106"/>
    </location>
</feature>
<organism evidence="14 15">
    <name type="scientific">Xylaria arbuscula</name>
    <dbReference type="NCBI Taxonomy" id="114810"/>
    <lineage>
        <taxon>Eukaryota</taxon>
        <taxon>Fungi</taxon>
        <taxon>Dikarya</taxon>
        <taxon>Ascomycota</taxon>
        <taxon>Pezizomycotina</taxon>
        <taxon>Sordariomycetes</taxon>
        <taxon>Xylariomycetidae</taxon>
        <taxon>Xylariales</taxon>
        <taxon>Xylariaceae</taxon>
        <taxon>Xylaria</taxon>
    </lineage>
</organism>
<feature type="transmembrane region" description="Helical" evidence="10">
    <location>
        <begin position="420"/>
        <end position="441"/>
    </location>
</feature>
<keyword evidence="6" id="KW-0067">ATP-binding</keyword>
<dbReference type="CDD" id="cd18578">
    <property type="entry name" value="ABC_6TM_Pgp_ABCB1_D2_like"/>
    <property type="match status" value="1"/>
</dbReference>
<evidence type="ECO:0000259" key="12">
    <source>
        <dbReference type="PROSITE" id="PS50893"/>
    </source>
</evidence>
<dbReference type="SUPFAM" id="SSF90123">
    <property type="entry name" value="ABC transporter transmembrane region"/>
    <property type="match status" value="2"/>
</dbReference>
<dbReference type="Proteomes" id="UP001148614">
    <property type="component" value="Unassembled WGS sequence"/>
</dbReference>
<dbReference type="EMBL" id="JANPWZ010001368">
    <property type="protein sequence ID" value="KAJ3566345.1"/>
    <property type="molecule type" value="Genomic_DNA"/>
</dbReference>